<dbReference type="EMBL" id="RCMV01000119">
    <property type="protein sequence ID" value="KAG3224226.1"/>
    <property type="molecule type" value="Genomic_DNA"/>
</dbReference>
<evidence type="ECO:0000313" key="6">
    <source>
        <dbReference type="EMBL" id="RAW34291.1"/>
    </source>
</evidence>
<evidence type="ECO:0000313" key="1">
    <source>
        <dbReference type="EMBL" id="KAG2865226.1"/>
    </source>
</evidence>
<name>A0A329SCD3_9STRA</name>
<evidence type="ECO:0000313" key="7">
    <source>
        <dbReference type="Proteomes" id="UP000251314"/>
    </source>
</evidence>
<dbReference type="Proteomes" id="UP000251314">
    <property type="component" value="Unassembled WGS sequence"/>
</dbReference>
<evidence type="ECO:0000313" key="4">
    <source>
        <dbReference type="EMBL" id="KAG2988894.1"/>
    </source>
</evidence>
<proteinExistence type="predicted"/>
<reference evidence="1" key="2">
    <citation type="submission" date="2018-10" db="EMBL/GenBank/DDBJ databases">
        <title>Effector identification in a new, highly contiguous assembly of the strawberry crown rot pathogen Phytophthora cactorum.</title>
        <authorList>
            <person name="Armitage A.D."/>
            <person name="Nellist C.F."/>
            <person name="Bates H."/>
            <person name="Vickerstaff R.J."/>
            <person name="Harrison R.J."/>
        </authorList>
    </citation>
    <scope>NUCLEOTIDE SEQUENCE</scope>
    <source>
        <strain evidence="1">15-7</strain>
        <strain evidence="2">4032</strain>
        <strain evidence="3">4040</strain>
        <strain evidence="4">P415</strain>
        <strain evidence="5">P421</strain>
    </source>
</reference>
<dbReference type="Proteomes" id="UP000774804">
    <property type="component" value="Unassembled WGS sequence"/>
</dbReference>
<keyword evidence="7" id="KW-1185">Reference proteome</keyword>
<organism evidence="6 7">
    <name type="scientific">Phytophthora cactorum</name>
    <dbReference type="NCBI Taxonomy" id="29920"/>
    <lineage>
        <taxon>Eukaryota</taxon>
        <taxon>Sar</taxon>
        <taxon>Stramenopiles</taxon>
        <taxon>Oomycota</taxon>
        <taxon>Peronosporomycetes</taxon>
        <taxon>Peronosporales</taxon>
        <taxon>Peronosporaceae</taxon>
        <taxon>Phytophthora</taxon>
    </lineage>
</organism>
<dbReference type="OrthoDB" id="10552728at2759"/>
<dbReference type="EMBL" id="RCMG01000063">
    <property type="protein sequence ID" value="KAG2865226.1"/>
    <property type="molecule type" value="Genomic_DNA"/>
</dbReference>
<evidence type="ECO:0000313" key="5">
    <source>
        <dbReference type="EMBL" id="KAG3224226.1"/>
    </source>
</evidence>
<dbReference type="Proteomes" id="UP000697107">
    <property type="component" value="Unassembled WGS sequence"/>
</dbReference>
<dbReference type="EMBL" id="RCML01000143">
    <property type="protein sequence ID" value="KAG2988894.1"/>
    <property type="molecule type" value="Genomic_DNA"/>
</dbReference>
<reference evidence="6 7" key="1">
    <citation type="submission" date="2018-01" db="EMBL/GenBank/DDBJ databases">
        <title>Draft genome of the strawberry crown rot pathogen Phytophthora cactorum.</title>
        <authorList>
            <person name="Armitage A.D."/>
            <person name="Lysoe E."/>
            <person name="Nellist C.F."/>
            <person name="Harrison R.J."/>
            <person name="Brurberg M.B."/>
        </authorList>
    </citation>
    <scope>NUCLEOTIDE SEQUENCE [LARGE SCALE GENOMIC DNA]</scope>
    <source>
        <strain evidence="6 7">10300</strain>
    </source>
</reference>
<evidence type="ECO:0000313" key="2">
    <source>
        <dbReference type="EMBL" id="KAG2886842.1"/>
    </source>
</evidence>
<protein>
    <submittedName>
        <fullName evidence="6">Uncharacterized protein</fullName>
    </submittedName>
</protein>
<gene>
    <name evidence="6" type="ORF">PC110_g9408</name>
    <name evidence="1" type="ORF">PC113_g3903</name>
    <name evidence="2" type="ORF">PC115_g20555</name>
    <name evidence="3" type="ORF">PC117_g18278</name>
    <name evidence="4" type="ORF">PC118_g6433</name>
    <name evidence="5" type="ORF">PC129_g5131</name>
</gene>
<dbReference type="Proteomes" id="UP000736787">
    <property type="component" value="Unassembled WGS sequence"/>
</dbReference>
<dbReference type="EMBL" id="RCMI01001314">
    <property type="protein sequence ID" value="KAG2886842.1"/>
    <property type="molecule type" value="Genomic_DNA"/>
</dbReference>
<dbReference type="Proteomes" id="UP000760860">
    <property type="component" value="Unassembled WGS sequence"/>
</dbReference>
<dbReference type="EMBL" id="RCMK01000727">
    <property type="protein sequence ID" value="KAG2914570.1"/>
    <property type="molecule type" value="Genomic_DNA"/>
</dbReference>
<sequence>MELRTRCDSLLNSLTDSEQVLTGETECSKEHVERLFREQGEAS</sequence>
<dbReference type="EMBL" id="MJFZ01000206">
    <property type="protein sequence ID" value="RAW34291.1"/>
    <property type="molecule type" value="Genomic_DNA"/>
</dbReference>
<evidence type="ECO:0000313" key="3">
    <source>
        <dbReference type="EMBL" id="KAG2914570.1"/>
    </source>
</evidence>
<comment type="caution">
    <text evidence="6">The sequence shown here is derived from an EMBL/GenBank/DDBJ whole genome shotgun (WGS) entry which is preliminary data.</text>
</comment>
<dbReference type="VEuPathDB" id="FungiDB:PC110_g9408"/>
<accession>A0A329SCD3</accession>
<dbReference type="Proteomes" id="UP000735874">
    <property type="component" value="Unassembled WGS sequence"/>
</dbReference>
<dbReference type="AlphaFoldDB" id="A0A329SCD3"/>